<dbReference type="OrthoDB" id="264603at2759"/>
<dbReference type="GO" id="GO:0005789">
    <property type="term" value="C:endoplasmic reticulum membrane"/>
    <property type="evidence" value="ECO:0007669"/>
    <property type="project" value="InterPro"/>
</dbReference>
<dbReference type="SUPFAM" id="SSF49354">
    <property type="entry name" value="PapD-like"/>
    <property type="match status" value="1"/>
</dbReference>
<evidence type="ECO:0000256" key="3">
    <source>
        <dbReference type="ARBA" id="ARBA00022692"/>
    </source>
</evidence>
<evidence type="ECO:0000256" key="2">
    <source>
        <dbReference type="ARBA" id="ARBA00008932"/>
    </source>
</evidence>
<evidence type="ECO:0000256" key="5">
    <source>
        <dbReference type="ARBA" id="ARBA00023054"/>
    </source>
</evidence>
<accession>A0A9Q1CAG9</accession>
<organism evidence="10 11">
    <name type="scientific">Holothuria leucospilota</name>
    <name type="common">Black long sea cucumber</name>
    <name type="synonym">Mertensiothuria leucospilota</name>
    <dbReference type="NCBI Taxonomy" id="206669"/>
    <lineage>
        <taxon>Eukaryota</taxon>
        <taxon>Metazoa</taxon>
        <taxon>Echinodermata</taxon>
        <taxon>Eleutherozoa</taxon>
        <taxon>Echinozoa</taxon>
        <taxon>Holothuroidea</taxon>
        <taxon>Aspidochirotacea</taxon>
        <taxon>Aspidochirotida</taxon>
        <taxon>Holothuriidae</taxon>
        <taxon>Holothuria</taxon>
    </lineage>
</organism>
<comment type="similarity">
    <text evidence="2">Belongs to the VAMP-associated protein (VAP) (TC 9.B.17) family.</text>
</comment>
<keyword evidence="11" id="KW-1185">Reference proteome</keyword>
<feature type="region of interest" description="Disordered" evidence="7">
    <location>
        <begin position="131"/>
        <end position="161"/>
    </location>
</feature>
<dbReference type="GO" id="GO:0005886">
    <property type="term" value="C:plasma membrane"/>
    <property type="evidence" value="ECO:0007669"/>
    <property type="project" value="TreeGrafter"/>
</dbReference>
<keyword evidence="4 8" id="KW-1133">Transmembrane helix</keyword>
<evidence type="ECO:0000259" key="9">
    <source>
        <dbReference type="PROSITE" id="PS50202"/>
    </source>
</evidence>
<evidence type="ECO:0000256" key="8">
    <source>
        <dbReference type="SAM" id="Phobius"/>
    </source>
</evidence>
<evidence type="ECO:0000313" key="10">
    <source>
        <dbReference type="EMBL" id="KAJ8041756.1"/>
    </source>
</evidence>
<dbReference type="FunFam" id="2.60.40.10:FF:000334">
    <property type="entry name" value="vesicle-associated membrane protein-associated protein A isoform X1"/>
    <property type="match status" value="1"/>
</dbReference>
<feature type="domain" description="MSP" evidence="9">
    <location>
        <begin position="7"/>
        <end position="124"/>
    </location>
</feature>
<feature type="transmembrane region" description="Helical" evidence="8">
    <location>
        <begin position="193"/>
        <end position="215"/>
    </location>
</feature>
<keyword evidence="3 8" id="KW-0812">Transmembrane</keyword>
<protein>
    <submittedName>
        <fullName evidence="10">Vesicle-associated membrane protein-associated protein B</fullName>
    </submittedName>
</protein>
<dbReference type="Gene3D" id="2.60.40.10">
    <property type="entry name" value="Immunoglobulins"/>
    <property type="match status" value="1"/>
</dbReference>
<gene>
    <name evidence="10" type="ORF">HOLleu_12660</name>
</gene>
<dbReference type="InterPro" id="IPR016763">
    <property type="entry name" value="VAP"/>
</dbReference>
<comment type="caution">
    <text evidence="10">The sequence shown here is derived from an EMBL/GenBank/DDBJ whole genome shotgun (WGS) entry which is preliminary data.</text>
</comment>
<dbReference type="InterPro" id="IPR008962">
    <property type="entry name" value="PapD-like_sf"/>
</dbReference>
<keyword evidence="6 8" id="KW-0472">Membrane</keyword>
<evidence type="ECO:0000256" key="4">
    <source>
        <dbReference type="ARBA" id="ARBA00022989"/>
    </source>
</evidence>
<dbReference type="Proteomes" id="UP001152320">
    <property type="component" value="Chromosome 5"/>
</dbReference>
<dbReference type="InterPro" id="IPR013783">
    <property type="entry name" value="Ig-like_fold"/>
</dbReference>
<evidence type="ECO:0000256" key="6">
    <source>
        <dbReference type="ARBA" id="ARBA00023136"/>
    </source>
</evidence>
<dbReference type="PROSITE" id="PS50202">
    <property type="entry name" value="MSP"/>
    <property type="match status" value="1"/>
</dbReference>
<comment type="subcellular location">
    <subcellularLocation>
        <location evidence="1">Membrane</location>
        <topology evidence="1">Single-pass type IV membrane protein</topology>
    </subcellularLocation>
</comment>
<dbReference type="PANTHER" id="PTHR10809:SF6">
    <property type="entry name" value="AT11025P-RELATED"/>
    <property type="match status" value="1"/>
</dbReference>
<dbReference type="GO" id="GO:0033149">
    <property type="term" value="F:FFAT motif binding"/>
    <property type="evidence" value="ECO:0007669"/>
    <property type="project" value="TreeGrafter"/>
</dbReference>
<dbReference type="Pfam" id="PF00635">
    <property type="entry name" value="Motile_Sperm"/>
    <property type="match status" value="1"/>
</dbReference>
<dbReference type="InterPro" id="IPR000535">
    <property type="entry name" value="MSP_dom"/>
</dbReference>
<evidence type="ECO:0000313" key="11">
    <source>
        <dbReference type="Proteomes" id="UP001152320"/>
    </source>
</evidence>
<keyword evidence="5" id="KW-0175">Coiled coil</keyword>
<reference evidence="10" key="1">
    <citation type="submission" date="2021-10" db="EMBL/GenBank/DDBJ databases">
        <title>Tropical sea cucumber genome reveals ecological adaptation and Cuvierian tubules defense mechanism.</title>
        <authorList>
            <person name="Chen T."/>
        </authorList>
    </citation>
    <scope>NUCLEOTIDE SEQUENCE</scope>
    <source>
        <strain evidence="10">Nanhai2018</strain>
        <tissue evidence="10">Muscle</tissue>
    </source>
</reference>
<feature type="compositionally biased region" description="Low complexity" evidence="7">
    <location>
        <begin position="131"/>
        <end position="155"/>
    </location>
</feature>
<proteinExistence type="inferred from homology"/>
<dbReference type="PANTHER" id="PTHR10809">
    <property type="entry name" value="VESICLE-ASSOCIATED MEMBRANE PROTEIN-ASSOCIATED PROTEIN"/>
    <property type="match status" value="1"/>
</dbReference>
<dbReference type="GO" id="GO:0090158">
    <property type="term" value="P:endoplasmic reticulum membrane organization"/>
    <property type="evidence" value="ECO:0007669"/>
    <property type="project" value="TreeGrafter"/>
</dbReference>
<dbReference type="EMBL" id="JAIZAY010000005">
    <property type="protein sequence ID" value="KAJ8041756.1"/>
    <property type="molecule type" value="Genomic_DNA"/>
</dbReference>
<dbReference type="GO" id="GO:0061817">
    <property type="term" value="P:endoplasmic reticulum-plasma membrane tethering"/>
    <property type="evidence" value="ECO:0007669"/>
    <property type="project" value="TreeGrafter"/>
</dbReference>
<evidence type="ECO:0000256" key="7">
    <source>
        <dbReference type="SAM" id="MobiDB-lite"/>
    </source>
</evidence>
<dbReference type="PIRSF" id="PIRSF019693">
    <property type="entry name" value="VAMP-associated"/>
    <property type="match status" value="1"/>
</dbReference>
<sequence>MSKTTQILEITPPTELHFQGPFTQVVSSELTLNNPSDKHVCFKIKTTAPKRYCVRPNSGILQAKQRIAVQVMLQPFDFDPNEKNKHKFMVQSIVVASSTADPETVWKNANPSDLMDTKLKCVFDWPAAASPVQSESSSSPAQSSFSDSKSEQSASNETVKALSETVTKLRNENEKLKAGMWQGQVEQSSSSSFGVTTIAFIVIALIMGVILGKLVL</sequence>
<dbReference type="AlphaFoldDB" id="A0A9Q1CAG9"/>
<evidence type="ECO:0000256" key="1">
    <source>
        <dbReference type="ARBA" id="ARBA00004211"/>
    </source>
</evidence>
<name>A0A9Q1CAG9_HOLLE</name>